<gene>
    <name evidence="2" type="ORF">KHA94_17490</name>
</gene>
<comment type="caution">
    <text evidence="2">The sequence shown here is derived from an EMBL/GenBank/DDBJ whole genome shotgun (WGS) entry which is preliminary data.</text>
</comment>
<organism evidence="2 3">
    <name type="scientific">Cytobacillus citreus</name>
    <dbReference type="NCBI Taxonomy" id="2833586"/>
    <lineage>
        <taxon>Bacteria</taxon>
        <taxon>Bacillati</taxon>
        <taxon>Bacillota</taxon>
        <taxon>Bacilli</taxon>
        <taxon>Bacillales</taxon>
        <taxon>Bacillaceae</taxon>
        <taxon>Cytobacillus</taxon>
    </lineage>
</organism>
<accession>A0ABS5NWJ4</accession>
<keyword evidence="1" id="KW-0732">Signal</keyword>
<dbReference type="PROSITE" id="PS51257">
    <property type="entry name" value="PROKAR_LIPOPROTEIN"/>
    <property type="match status" value="1"/>
</dbReference>
<feature type="chain" id="PRO_5046112620" description="DUF4871 domain-containing protein" evidence="1">
    <location>
        <begin position="19"/>
        <end position="253"/>
    </location>
</feature>
<evidence type="ECO:0008006" key="4">
    <source>
        <dbReference type="Google" id="ProtNLM"/>
    </source>
</evidence>
<evidence type="ECO:0000313" key="2">
    <source>
        <dbReference type="EMBL" id="MBS4191961.1"/>
    </source>
</evidence>
<sequence>MKKIKYFTFLFASILLMAGCMKEEKGQLTRVDFQKMNPDGNYEDVVMITDSETIKKLTTAFEKVKWEPNTEAKIAREADVKATLFFEYNKNMPERLYEYEIWFGENNGTATIISKDEGYGSLDKDNAHILKSELLYKTINWEPRHEYAENDKVLFTIYPDPNLVAGKSYGYMFSFAEPFEAYKGKELAMYAYHKEAGERITAVPPEKITEPSSGYPTLNRFTTFFELPIGGLWRIEVELDGQFYGDVILNVPN</sequence>
<dbReference type="RefSeq" id="WP_213103420.1">
    <property type="nucleotide sequence ID" value="NZ_JAGYPM010000004.1"/>
</dbReference>
<name>A0ABS5NWJ4_9BACI</name>
<protein>
    <recommendedName>
        <fullName evidence="4">DUF4871 domain-containing protein</fullName>
    </recommendedName>
</protein>
<evidence type="ECO:0000256" key="1">
    <source>
        <dbReference type="SAM" id="SignalP"/>
    </source>
</evidence>
<reference evidence="2 3" key="1">
    <citation type="submission" date="2021-05" db="EMBL/GenBank/DDBJ databases">
        <title>Novel Bacillus species.</title>
        <authorList>
            <person name="Liu G."/>
        </authorList>
    </citation>
    <scope>NUCLEOTIDE SEQUENCE [LARGE SCALE GENOMIC DNA]</scope>
    <source>
        <strain evidence="2 3">FJAT-49705</strain>
    </source>
</reference>
<dbReference type="EMBL" id="JAGYPM010000004">
    <property type="protein sequence ID" value="MBS4191961.1"/>
    <property type="molecule type" value="Genomic_DNA"/>
</dbReference>
<dbReference type="Gene3D" id="2.60.40.3830">
    <property type="match status" value="1"/>
</dbReference>
<feature type="signal peptide" evidence="1">
    <location>
        <begin position="1"/>
        <end position="18"/>
    </location>
</feature>
<keyword evidence="3" id="KW-1185">Reference proteome</keyword>
<evidence type="ECO:0000313" key="3">
    <source>
        <dbReference type="Proteomes" id="UP000681027"/>
    </source>
</evidence>
<proteinExistence type="predicted"/>
<dbReference type="Proteomes" id="UP000681027">
    <property type="component" value="Unassembled WGS sequence"/>
</dbReference>